<evidence type="ECO:0000313" key="1">
    <source>
        <dbReference type="Proteomes" id="UP000887569"/>
    </source>
</evidence>
<dbReference type="Proteomes" id="UP000887569">
    <property type="component" value="Unplaced"/>
</dbReference>
<dbReference type="AlphaFoldDB" id="A0A915BI49"/>
<evidence type="ECO:0000313" key="2">
    <source>
        <dbReference type="WBParaSite" id="PgR040_g071_t01"/>
    </source>
</evidence>
<proteinExistence type="predicted"/>
<name>A0A915BI49_PARUN</name>
<sequence length="70" mass="7862">MLPKFDRLRLPRRALPALLFASSTPDFALVVHDPSPDNASRIRTQTPRASFLRLSNSLLPDDDKDCDVTL</sequence>
<dbReference type="WBParaSite" id="PgR040_g071_t01">
    <property type="protein sequence ID" value="PgR040_g071_t01"/>
    <property type="gene ID" value="PgR040_g071"/>
</dbReference>
<organism evidence="1 2">
    <name type="scientific">Parascaris univalens</name>
    <name type="common">Nematode worm</name>
    <dbReference type="NCBI Taxonomy" id="6257"/>
    <lineage>
        <taxon>Eukaryota</taxon>
        <taxon>Metazoa</taxon>
        <taxon>Ecdysozoa</taxon>
        <taxon>Nematoda</taxon>
        <taxon>Chromadorea</taxon>
        <taxon>Rhabditida</taxon>
        <taxon>Spirurina</taxon>
        <taxon>Ascaridomorpha</taxon>
        <taxon>Ascaridoidea</taxon>
        <taxon>Ascarididae</taxon>
        <taxon>Parascaris</taxon>
    </lineage>
</organism>
<keyword evidence="1" id="KW-1185">Reference proteome</keyword>
<accession>A0A915BI49</accession>
<protein>
    <submittedName>
        <fullName evidence="2">Phosphoglucomutase</fullName>
    </submittedName>
</protein>
<reference evidence="2" key="1">
    <citation type="submission" date="2022-11" db="UniProtKB">
        <authorList>
            <consortium name="WormBaseParasite"/>
        </authorList>
    </citation>
    <scope>IDENTIFICATION</scope>
</reference>